<evidence type="ECO:0000313" key="8">
    <source>
        <dbReference type="EMBL" id="EDY19752.1"/>
    </source>
</evidence>
<comment type="similarity">
    <text evidence="5 6">Belongs to the FtsA/MreB family.</text>
</comment>
<keyword evidence="2 5" id="KW-0132">Cell division</keyword>
<dbReference type="STRING" id="497964.CfE428DRAFT_2928"/>
<sequence length="403" mass="43523">MARDSIVVGLEIGTSKICVVVGETRGDGTIRILGVGQAPSRGVRKGEIVDFETAGKCIREALVDAEEKSDVMIGSVYLGVTGAHIAGFNNRGAVSIPEDRDEICEEDFEDVQASAREVSIPAPNMFVHSLLQHYYVDGQDGVLNPIGMLGRKLEADFHIIHGVATRIKNSVRCVKEVGPEVLDVVFNPLATAQVLLDQNQKSLGALVVDFGGGTTDYLVYSDGAVQQSGSLAIGGDHITNDISLGLRIPMAKAERLKIEEGSVILGNARPGETIVLKDETGFAGKEIEREMLNTIIHCRVRETFELLKKRLDDEGHLPFLGAGLMLTGGCSLIKGINHLAEEIFGMPVHLTHAQTVSGLTSAFENPQFSTAIGIIKYADAMQPERPSGFFGRMRKKFSFFGLF</sequence>
<dbReference type="InterPro" id="IPR050696">
    <property type="entry name" value="FtsA/MreB"/>
</dbReference>
<protein>
    <recommendedName>
        <fullName evidence="5 6">Cell division protein FtsA</fullName>
    </recommendedName>
</protein>
<evidence type="ECO:0000256" key="4">
    <source>
        <dbReference type="ARBA" id="ARBA00023306"/>
    </source>
</evidence>
<keyword evidence="3 5" id="KW-0472">Membrane</keyword>
<dbReference type="RefSeq" id="WP_006980253.1">
    <property type="nucleotide sequence ID" value="NZ_ABVL01000007.1"/>
</dbReference>
<evidence type="ECO:0000256" key="3">
    <source>
        <dbReference type="ARBA" id="ARBA00023136"/>
    </source>
</evidence>
<dbReference type="GO" id="GO:0043093">
    <property type="term" value="P:FtsZ-dependent cytokinesis"/>
    <property type="evidence" value="ECO:0007669"/>
    <property type="project" value="UniProtKB-UniRule"/>
</dbReference>
<dbReference type="eggNOG" id="COG0849">
    <property type="taxonomic scope" value="Bacteria"/>
</dbReference>
<dbReference type="Gene3D" id="3.30.420.40">
    <property type="match status" value="2"/>
</dbReference>
<feature type="domain" description="SHS2" evidence="7">
    <location>
        <begin position="7"/>
        <end position="195"/>
    </location>
</feature>
<name>B4D1Z0_9BACT</name>
<organism evidence="8 9">
    <name type="scientific">Chthoniobacter flavus Ellin428</name>
    <dbReference type="NCBI Taxonomy" id="497964"/>
    <lineage>
        <taxon>Bacteria</taxon>
        <taxon>Pseudomonadati</taxon>
        <taxon>Verrucomicrobiota</taxon>
        <taxon>Spartobacteria</taxon>
        <taxon>Chthoniobacterales</taxon>
        <taxon>Chthoniobacteraceae</taxon>
        <taxon>Chthoniobacter</taxon>
    </lineage>
</organism>
<dbReference type="InParanoid" id="B4D1Z0"/>
<proteinExistence type="inferred from homology"/>
<comment type="subcellular location">
    <subcellularLocation>
        <location evidence="5">Cell membrane</location>
        <topology evidence="5">Peripheral membrane protein</topology>
        <orientation evidence="5">Cytoplasmic side</orientation>
    </subcellularLocation>
    <text evidence="5">Localizes to the Z ring in an FtsZ-dependent manner. Targeted to the membrane through a conserved C-terminal amphipathic helix.</text>
</comment>
<evidence type="ECO:0000256" key="2">
    <source>
        <dbReference type="ARBA" id="ARBA00022618"/>
    </source>
</evidence>
<dbReference type="Gene3D" id="3.30.1490.110">
    <property type="match status" value="1"/>
</dbReference>
<dbReference type="Pfam" id="PF02491">
    <property type="entry name" value="SHS2_FTSA"/>
    <property type="match status" value="1"/>
</dbReference>
<dbReference type="Pfam" id="PF14450">
    <property type="entry name" value="FtsA"/>
    <property type="match status" value="1"/>
</dbReference>
<dbReference type="CDD" id="cd24048">
    <property type="entry name" value="ASKHA_NBD_FtsA"/>
    <property type="match status" value="1"/>
</dbReference>
<dbReference type="SUPFAM" id="SSF53067">
    <property type="entry name" value="Actin-like ATPase domain"/>
    <property type="match status" value="2"/>
</dbReference>
<dbReference type="PANTHER" id="PTHR32432">
    <property type="entry name" value="CELL DIVISION PROTEIN FTSA-RELATED"/>
    <property type="match status" value="1"/>
</dbReference>
<evidence type="ECO:0000256" key="5">
    <source>
        <dbReference type="HAMAP-Rule" id="MF_02033"/>
    </source>
</evidence>
<evidence type="ECO:0000256" key="6">
    <source>
        <dbReference type="PIRNR" id="PIRNR003101"/>
    </source>
</evidence>
<accession>B4D1Z0</accession>
<reference evidence="8 9" key="1">
    <citation type="journal article" date="2011" name="J. Bacteriol.">
        <title>Genome sequence of Chthoniobacter flavus Ellin428, an aerobic heterotrophic soil bacterium.</title>
        <authorList>
            <person name="Kant R."/>
            <person name="van Passel M.W."/>
            <person name="Palva A."/>
            <person name="Lucas S."/>
            <person name="Lapidus A."/>
            <person name="Glavina Del Rio T."/>
            <person name="Dalin E."/>
            <person name="Tice H."/>
            <person name="Bruce D."/>
            <person name="Goodwin L."/>
            <person name="Pitluck S."/>
            <person name="Larimer F.W."/>
            <person name="Land M.L."/>
            <person name="Hauser L."/>
            <person name="Sangwan P."/>
            <person name="de Vos W.M."/>
            <person name="Janssen P.H."/>
            <person name="Smidt H."/>
        </authorList>
    </citation>
    <scope>NUCLEOTIDE SEQUENCE [LARGE SCALE GENOMIC DNA]</scope>
    <source>
        <strain evidence="8 9">Ellin428</strain>
    </source>
</reference>
<keyword evidence="9" id="KW-1185">Reference proteome</keyword>
<dbReference type="FunCoup" id="B4D1Z0">
    <property type="interactions" value="213"/>
</dbReference>
<dbReference type="SMART" id="SM00842">
    <property type="entry name" value="FtsA"/>
    <property type="match status" value="1"/>
</dbReference>
<dbReference type="GO" id="GO:0032153">
    <property type="term" value="C:cell division site"/>
    <property type="evidence" value="ECO:0007669"/>
    <property type="project" value="UniProtKB-UniRule"/>
</dbReference>
<evidence type="ECO:0000256" key="1">
    <source>
        <dbReference type="ARBA" id="ARBA00022475"/>
    </source>
</evidence>
<dbReference type="Proteomes" id="UP000005824">
    <property type="component" value="Unassembled WGS sequence"/>
</dbReference>
<dbReference type="NCBIfam" id="TIGR01174">
    <property type="entry name" value="ftsA"/>
    <property type="match status" value="1"/>
</dbReference>
<dbReference type="GO" id="GO:0009898">
    <property type="term" value="C:cytoplasmic side of plasma membrane"/>
    <property type="evidence" value="ECO:0007669"/>
    <property type="project" value="UniProtKB-UniRule"/>
</dbReference>
<comment type="function">
    <text evidence="5 6">Cell division protein that is involved in the assembly of the Z ring. May serve as a membrane anchor for the Z ring.</text>
</comment>
<comment type="caution">
    <text evidence="8">The sequence shown here is derived from an EMBL/GenBank/DDBJ whole genome shotgun (WGS) entry which is preliminary data.</text>
</comment>
<keyword evidence="4 5" id="KW-0131">Cell cycle</keyword>
<dbReference type="InterPro" id="IPR020823">
    <property type="entry name" value="Cell_div_FtsA"/>
</dbReference>
<evidence type="ECO:0000259" key="7">
    <source>
        <dbReference type="SMART" id="SM00842"/>
    </source>
</evidence>
<evidence type="ECO:0000313" key="9">
    <source>
        <dbReference type="Proteomes" id="UP000005824"/>
    </source>
</evidence>
<dbReference type="HAMAP" id="MF_02033">
    <property type="entry name" value="FtsA"/>
    <property type="match status" value="1"/>
</dbReference>
<dbReference type="InterPro" id="IPR043129">
    <property type="entry name" value="ATPase_NBD"/>
</dbReference>
<dbReference type="PIRSF" id="PIRSF003101">
    <property type="entry name" value="FtsA"/>
    <property type="match status" value="1"/>
</dbReference>
<keyword evidence="1 5" id="KW-1003">Cell membrane</keyword>
<gene>
    <name evidence="5" type="primary">ftsA</name>
    <name evidence="8" type="ORF">CfE428DRAFT_2928</name>
</gene>
<dbReference type="InterPro" id="IPR003494">
    <property type="entry name" value="SHS2_FtsA"/>
</dbReference>
<comment type="subunit">
    <text evidence="5">Self-interacts. Interacts with FtsZ.</text>
</comment>
<dbReference type="EMBL" id="ABVL01000007">
    <property type="protein sequence ID" value="EDY19752.1"/>
    <property type="molecule type" value="Genomic_DNA"/>
</dbReference>
<dbReference type="PANTHER" id="PTHR32432:SF4">
    <property type="entry name" value="CELL DIVISION PROTEIN FTSA"/>
    <property type="match status" value="1"/>
</dbReference>
<dbReference type="AlphaFoldDB" id="B4D1Z0"/>